<keyword evidence="5" id="KW-0411">Iron-sulfur</keyword>
<protein>
    <submittedName>
        <fullName evidence="8">Fumarate hydratase</fullName>
        <ecNumber evidence="8">4.2.1.2</ecNumber>
    </submittedName>
</protein>
<dbReference type="PANTHER" id="PTHR30389:SF17">
    <property type="entry name" value="L(+)-TARTRATE DEHYDRATASE SUBUNIT ALPHA-RELATED"/>
    <property type="match status" value="1"/>
</dbReference>
<evidence type="ECO:0000256" key="2">
    <source>
        <dbReference type="ARBA" id="ARBA00022485"/>
    </source>
</evidence>
<dbReference type="Proteomes" id="UP000657177">
    <property type="component" value="Unassembled WGS sequence"/>
</dbReference>
<keyword evidence="4" id="KW-0408">Iron</keyword>
<keyword evidence="3" id="KW-0479">Metal-binding</keyword>
<organism evidence="8 9">
    <name type="scientific">Capillibacterium thermochitinicola</name>
    <dbReference type="NCBI Taxonomy" id="2699427"/>
    <lineage>
        <taxon>Bacteria</taxon>
        <taxon>Bacillati</taxon>
        <taxon>Bacillota</taxon>
        <taxon>Capillibacterium</taxon>
    </lineage>
</organism>
<dbReference type="GO" id="GO:0051539">
    <property type="term" value="F:4 iron, 4 sulfur cluster binding"/>
    <property type="evidence" value="ECO:0007669"/>
    <property type="project" value="UniProtKB-KW"/>
</dbReference>
<evidence type="ECO:0000313" key="8">
    <source>
        <dbReference type="EMBL" id="MBA2133038.1"/>
    </source>
</evidence>
<feature type="domain" description="Fe-S hydro-lyase tartrate dehydratase alpha-type catalytic" evidence="7">
    <location>
        <begin position="11"/>
        <end position="276"/>
    </location>
</feature>
<keyword evidence="2" id="KW-0004">4Fe-4S</keyword>
<name>A0A8J6LMQ4_9FIRM</name>
<dbReference type="InterPro" id="IPR051208">
    <property type="entry name" value="Class-I_Fumarase/Tartrate_DH"/>
</dbReference>
<evidence type="ECO:0000259" key="7">
    <source>
        <dbReference type="Pfam" id="PF05681"/>
    </source>
</evidence>
<comment type="caution">
    <text evidence="8">The sequence shown here is derived from an EMBL/GenBank/DDBJ whole genome shotgun (WGS) entry which is preliminary data.</text>
</comment>
<dbReference type="EMBL" id="JAAKDE010000010">
    <property type="protein sequence ID" value="MBA2133038.1"/>
    <property type="molecule type" value="Genomic_DNA"/>
</dbReference>
<gene>
    <name evidence="8" type="ORF">G5B42_05720</name>
</gene>
<evidence type="ECO:0000256" key="3">
    <source>
        <dbReference type="ARBA" id="ARBA00022723"/>
    </source>
</evidence>
<keyword evidence="6 8" id="KW-0456">Lyase</keyword>
<evidence type="ECO:0000256" key="5">
    <source>
        <dbReference type="ARBA" id="ARBA00023014"/>
    </source>
</evidence>
<sequence>MRELNVGVVTETVARLCVEACRELGADVRALLEKARNEEESAFGCFILDQVLANLAVAAREQLPICQDTGICVVFLEIGQDLHLTGGDLEEAVNAGVRRGYQEGYLRKSVLSPLTRVNTQDNTPAVIHTRIVPGDRLKVTVAPKGAGSENMSRLQMLKPADGIEGVKRFVLETVAAAGGCACPPLIVGVGIGGTMEKAALLAKKALIRPAGTTSAEPAVAALEAELLALINQTGIGPQGLGGKVTALAVHIETYPTHIAALPVAVNLQCHVARHRSAIL</sequence>
<accession>A0A8J6LMQ4</accession>
<dbReference type="AlphaFoldDB" id="A0A8J6LMQ4"/>
<evidence type="ECO:0000256" key="4">
    <source>
        <dbReference type="ARBA" id="ARBA00023004"/>
    </source>
</evidence>
<keyword evidence="9" id="KW-1185">Reference proteome</keyword>
<evidence type="ECO:0000256" key="6">
    <source>
        <dbReference type="ARBA" id="ARBA00023239"/>
    </source>
</evidence>
<evidence type="ECO:0000313" key="9">
    <source>
        <dbReference type="Proteomes" id="UP000657177"/>
    </source>
</evidence>
<comment type="similarity">
    <text evidence="1">Belongs to the class-I fumarase family.</text>
</comment>
<reference evidence="8" key="1">
    <citation type="submission" date="2020-06" db="EMBL/GenBank/DDBJ databases">
        <title>Novel chitinolytic bacterium.</title>
        <authorList>
            <person name="Ungkulpasvich U."/>
            <person name="Kosugi A."/>
            <person name="Uke A."/>
        </authorList>
    </citation>
    <scope>NUCLEOTIDE SEQUENCE</scope>
    <source>
        <strain evidence="8">UUS1-1</strain>
    </source>
</reference>
<dbReference type="Pfam" id="PF05681">
    <property type="entry name" value="Fumerase"/>
    <property type="match status" value="1"/>
</dbReference>
<dbReference type="PANTHER" id="PTHR30389">
    <property type="entry name" value="FUMARATE HYDRATASE-RELATED"/>
    <property type="match status" value="1"/>
</dbReference>
<dbReference type="RefSeq" id="WP_181339484.1">
    <property type="nucleotide sequence ID" value="NZ_JAAKDE010000010.1"/>
</dbReference>
<dbReference type="GO" id="GO:0004333">
    <property type="term" value="F:fumarate hydratase activity"/>
    <property type="evidence" value="ECO:0007669"/>
    <property type="project" value="UniProtKB-EC"/>
</dbReference>
<evidence type="ECO:0000256" key="1">
    <source>
        <dbReference type="ARBA" id="ARBA00008876"/>
    </source>
</evidence>
<dbReference type="GO" id="GO:0046872">
    <property type="term" value="F:metal ion binding"/>
    <property type="evidence" value="ECO:0007669"/>
    <property type="project" value="UniProtKB-KW"/>
</dbReference>
<dbReference type="NCBIfam" id="NF004885">
    <property type="entry name" value="PRK06246.1"/>
    <property type="match status" value="1"/>
</dbReference>
<dbReference type="EC" id="4.2.1.2" evidence="8"/>
<dbReference type="InterPro" id="IPR004646">
    <property type="entry name" value="Fe-S_hydro-lyase_TtdA-typ_cat"/>
</dbReference>
<dbReference type="NCBIfam" id="TIGR00722">
    <property type="entry name" value="ttdA_fumA_fumB"/>
    <property type="match status" value="1"/>
</dbReference>
<proteinExistence type="inferred from homology"/>